<feature type="region of interest" description="Disordered" evidence="1">
    <location>
        <begin position="61"/>
        <end position="83"/>
    </location>
</feature>
<evidence type="ECO:0000256" key="1">
    <source>
        <dbReference type="SAM" id="MobiDB-lite"/>
    </source>
</evidence>
<dbReference type="AlphaFoldDB" id="A0A834PE46"/>
<dbReference type="EMBL" id="JACSDY010000002">
    <property type="protein sequence ID" value="KAF7435839.1"/>
    <property type="molecule type" value="Genomic_DNA"/>
</dbReference>
<feature type="region of interest" description="Disordered" evidence="1">
    <location>
        <begin position="1"/>
        <end position="36"/>
    </location>
</feature>
<evidence type="ECO:0000313" key="3">
    <source>
        <dbReference type="Proteomes" id="UP000600918"/>
    </source>
</evidence>
<accession>A0A834PE46</accession>
<dbReference type="Proteomes" id="UP000600918">
    <property type="component" value="Unassembled WGS sequence"/>
</dbReference>
<organism evidence="2 3">
    <name type="scientific">Vespula pensylvanica</name>
    <name type="common">Western yellow jacket</name>
    <name type="synonym">Wasp</name>
    <dbReference type="NCBI Taxonomy" id="30213"/>
    <lineage>
        <taxon>Eukaryota</taxon>
        <taxon>Metazoa</taxon>
        <taxon>Ecdysozoa</taxon>
        <taxon>Arthropoda</taxon>
        <taxon>Hexapoda</taxon>
        <taxon>Insecta</taxon>
        <taxon>Pterygota</taxon>
        <taxon>Neoptera</taxon>
        <taxon>Endopterygota</taxon>
        <taxon>Hymenoptera</taxon>
        <taxon>Apocrita</taxon>
        <taxon>Aculeata</taxon>
        <taxon>Vespoidea</taxon>
        <taxon>Vespidae</taxon>
        <taxon>Vespinae</taxon>
        <taxon>Vespula</taxon>
    </lineage>
</organism>
<proteinExistence type="predicted"/>
<gene>
    <name evidence="2" type="ORF">H0235_004030</name>
</gene>
<keyword evidence="3" id="KW-1185">Reference proteome</keyword>
<feature type="compositionally biased region" description="Basic and acidic residues" evidence="1">
    <location>
        <begin position="10"/>
        <end position="36"/>
    </location>
</feature>
<name>A0A834PE46_VESPE</name>
<reference evidence="2" key="1">
    <citation type="journal article" date="2020" name="G3 (Bethesda)">
        <title>High-Quality Assemblies for Three Invasive Social Wasps from the &lt;i&gt;Vespula&lt;/i&gt; Genus.</title>
        <authorList>
            <person name="Harrop T.W.R."/>
            <person name="Guhlin J."/>
            <person name="McLaughlin G.M."/>
            <person name="Permina E."/>
            <person name="Stockwell P."/>
            <person name="Gilligan J."/>
            <person name="Le Lec M.F."/>
            <person name="Gruber M.A.M."/>
            <person name="Quinn O."/>
            <person name="Lovegrove M."/>
            <person name="Duncan E.J."/>
            <person name="Remnant E.J."/>
            <person name="Van Eeckhoven J."/>
            <person name="Graham B."/>
            <person name="Knapp R.A."/>
            <person name="Langford K.W."/>
            <person name="Kronenberg Z."/>
            <person name="Press M.O."/>
            <person name="Eacker S.M."/>
            <person name="Wilson-Rankin E.E."/>
            <person name="Purcell J."/>
            <person name="Lester P.J."/>
            <person name="Dearden P.K."/>
        </authorList>
    </citation>
    <scope>NUCLEOTIDE SEQUENCE</scope>
    <source>
        <strain evidence="2">Volc-1</strain>
    </source>
</reference>
<sequence>MEEEVEEEEREKKKEEKERSSHRESQTTKALNERSDRILRRCQKDEFVYEQKGLGAREACTKKKKAKEKENGKEKGKEKEKEKEICRKRRVQVGLRCVVTEDGRDGGMGEGGIGWKKAKA</sequence>
<protein>
    <submittedName>
        <fullName evidence="2">Uncharacterized protein</fullName>
    </submittedName>
</protein>
<comment type="caution">
    <text evidence="2">The sequence shown here is derived from an EMBL/GenBank/DDBJ whole genome shotgun (WGS) entry which is preliminary data.</text>
</comment>
<feature type="compositionally biased region" description="Basic and acidic residues" evidence="1">
    <location>
        <begin position="67"/>
        <end position="83"/>
    </location>
</feature>
<feature type="region of interest" description="Disordered" evidence="1">
    <location>
        <begin position="101"/>
        <end position="120"/>
    </location>
</feature>
<evidence type="ECO:0000313" key="2">
    <source>
        <dbReference type="EMBL" id="KAF7435839.1"/>
    </source>
</evidence>